<dbReference type="Proteomes" id="UP000515561">
    <property type="component" value="Chromosome"/>
</dbReference>
<protein>
    <recommendedName>
        <fullName evidence="2">UPF0102 protein acsn021_26510</fullName>
    </recommendedName>
</protein>
<dbReference type="HAMAP" id="MF_00048">
    <property type="entry name" value="UPF0102"/>
    <property type="match status" value="1"/>
</dbReference>
<comment type="similarity">
    <text evidence="1 2">Belongs to the UPF0102 family.</text>
</comment>
<evidence type="ECO:0000256" key="1">
    <source>
        <dbReference type="ARBA" id="ARBA00006738"/>
    </source>
</evidence>
<accession>A0A6S6R6K0</accession>
<dbReference type="RefSeq" id="WP_184095971.1">
    <property type="nucleotide sequence ID" value="NZ_AP023367.1"/>
</dbReference>
<evidence type="ECO:0000313" key="3">
    <source>
        <dbReference type="EMBL" id="BCJ95082.1"/>
    </source>
</evidence>
<gene>
    <name evidence="3" type="ORF">acsn021_26510</name>
</gene>
<dbReference type="CDD" id="cd20736">
    <property type="entry name" value="PoNe_Nuclease"/>
    <property type="match status" value="1"/>
</dbReference>
<keyword evidence="4" id="KW-1185">Reference proteome</keyword>
<reference evidence="3 4" key="1">
    <citation type="journal article" date="2016" name="Int. J. Syst. Evol. Microbiol.">
        <title>Descriptions of Anaerotaenia torta gen. nov., sp. nov. and Anaerocolumna cellulosilytica gen. nov., sp. nov. isolated from a methanogenic reactor of cattle waste.</title>
        <authorList>
            <person name="Uek A."/>
            <person name="Ohtaki Y."/>
            <person name="Kaku N."/>
            <person name="Ueki K."/>
        </authorList>
    </citation>
    <scope>NUCLEOTIDE SEQUENCE [LARGE SCALE GENOMIC DNA]</scope>
    <source>
        <strain evidence="3 4">SN021</strain>
    </source>
</reference>
<dbReference type="KEGG" id="acel:acsn021_26510"/>
<dbReference type="NCBIfam" id="TIGR00252">
    <property type="entry name" value="YraN family protein"/>
    <property type="match status" value="1"/>
</dbReference>
<dbReference type="PANTHER" id="PTHR34039">
    <property type="entry name" value="UPF0102 PROTEIN YRAN"/>
    <property type="match status" value="1"/>
</dbReference>
<name>A0A6S6R6K0_9FIRM</name>
<dbReference type="SUPFAM" id="SSF52980">
    <property type="entry name" value="Restriction endonuclease-like"/>
    <property type="match status" value="1"/>
</dbReference>
<dbReference type="InterPro" id="IPR011856">
    <property type="entry name" value="tRNA_endonuc-like_dom_sf"/>
</dbReference>
<sequence>MYNKRVIGKQYEDKAKDFLVEKDFVIAEQNFKCRTGEIDIIAWNKNYLVFVEVKYRSTKGMGLPEEAVNFYKQKKITETARYYMHKKGISVETPCRFDVVSILGEDIQLISNAFEAV</sequence>
<dbReference type="Gene3D" id="3.40.1350.10">
    <property type="match status" value="1"/>
</dbReference>
<evidence type="ECO:0000313" key="4">
    <source>
        <dbReference type="Proteomes" id="UP000515561"/>
    </source>
</evidence>
<evidence type="ECO:0000256" key="2">
    <source>
        <dbReference type="HAMAP-Rule" id="MF_00048"/>
    </source>
</evidence>
<dbReference type="GO" id="GO:0003676">
    <property type="term" value="F:nucleic acid binding"/>
    <property type="evidence" value="ECO:0007669"/>
    <property type="project" value="InterPro"/>
</dbReference>
<dbReference type="InterPro" id="IPR003509">
    <property type="entry name" value="UPF0102_YraN-like"/>
</dbReference>
<dbReference type="AlphaFoldDB" id="A0A6S6R6K0"/>
<dbReference type="NCBIfam" id="NF009150">
    <property type="entry name" value="PRK12497.1-3"/>
    <property type="match status" value="1"/>
</dbReference>
<organism evidence="3 4">
    <name type="scientific">Anaerocolumna cellulosilytica</name>
    <dbReference type="NCBI Taxonomy" id="433286"/>
    <lineage>
        <taxon>Bacteria</taxon>
        <taxon>Bacillati</taxon>
        <taxon>Bacillota</taxon>
        <taxon>Clostridia</taxon>
        <taxon>Lachnospirales</taxon>
        <taxon>Lachnospiraceae</taxon>
        <taxon>Anaerocolumna</taxon>
    </lineage>
</organism>
<dbReference type="PANTHER" id="PTHR34039:SF1">
    <property type="entry name" value="UPF0102 PROTEIN YRAN"/>
    <property type="match status" value="1"/>
</dbReference>
<dbReference type="InterPro" id="IPR011335">
    <property type="entry name" value="Restrct_endonuc-II-like"/>
</dbReference>
<dbReference type="EMBL" id="AP023367">
    <property type="protein sequence ID" value="BCJ95082.1"/>
    <property type="molecule type" value="Genomic_DNA"/>
</dbReference>
<proteinExistence type="inferred from homology"/>
<dbReference type="Pfam" id="PF02021">
    <property type="entry name" value="UPF0102"/>
    <property type="match status" value="1"/>
</dbReference>